<dbReference type="Gene3D" id="2.115.10.20">
    <property type="entry name" value="Glycosyl hydrolase domain, family 43"/>
    <property type="match status" value="1"/>
</dbReference>
<evidence type="ECO:0000256" key="1">
    <source>
        <dbReference type="ARBA" id="ARBA00009865"/>
    </source>
</evidence>
<organism evidence="5 6">
    <name type="scientific">Tessaracoccus lapidicaptus</name>
    <dbReference type="NCBI Taxonomy" id="1427523"/>
    <lineage>
        <taxon>Bacteria</taxon>
        <taxon>Bacillati</taxon>
        <taxon>Actinomycetota</taxon>
        <taxon>Actinomycetes</taxon>
        <taxon>Propionibacteriales</taxon>
        <taxon>Propionibacteriaceae</taxon>
        <taxon>Tessaracoccus</taxon>
    </lineage>
</organism>
<name>A0A1C0AL11_9ACTN</name>
<comment type="caution">
    <text evidence="5">The sequence shown here is derived from an EMBL/GenBank/DDBJ whole genome shotgun (WGS) entry which is preliminary data.</text>
</comment>
<dbReference type="InterPro" id="IPR023296">
    <property type="entry name" value="Glyco_hydro_beta-prop_sf"/>
</dbReference>
<sequence length="484" mass="52483">MHHNLTPAIPGFYSDPTMCAGPDAVYLATSSFELFPGAPVFRSTDLAAWTQLGNVVHRTDQLDLATFRRASAGIYGSTLRYRDGRFWFATTNIAQAGEGQLIFTADDAAGPWSDPVVVPGTVGIDPDLAWDEDDTCYLTWCAFDDGIAQVTIDPATGEVLSERRSLWSGTGMKAPEGPHLYRVDGWWYLLIAEGGTERGHCVSVARSRRPDGGFEPHPSNPILTHRSTDHPVQSVGHADLLEWDGRWWACYHGTRPRGYTPEYHVIGRETMLCPVEWVDGWPVFREDLAPAFAADTALDADFTGPLGPRWVSPQGSLDGVAVDGGALTLSAGGAPARPVGIRVQDLAWECEATLDVTAGTARLLIYLDDAHVYAVEADRDSVRAVGRSAPFEQEFGRCAVEDPAAVRLRVAAHPAAGLMMYEPCGPDVVDLEAWADGGWRQLASLDGRHLSTEIAGGFTGRLVAVQAVVGRPRVTHFAYRPTQS</sequence>
<keyword evidence="3 4" id="KW-0326">Glycosidase</keyword>
<keyword evidence="2 4" id="KW-0378">Hydrolase</keyword>
<proteinExistence type="inferred from homology"/>
<dbReference type="SUPFAM" id="SSF75005">
    <property type="entry name" value="Arabinanase/levansucrase/invertase"/>
    <property type="match status" value="1"/>
</dbReference>
<dbReference type="InterPro" id="IPR051795">
    <property type="entry name" value="Glycosyl_Hydrlase_43"/>
</dbReference>
<dbReference type="Gene3D" id="2.60.120.200">
    <property type="match status" value="1"/>
</dbReference>
<comment type="similarity">
    <text evidence="1 4">Belongs to the glycosyl hydrolase 43 family.</text>
</comment>
<dbReference type="Pfam" id="PF04616">
    <property type="entry name" value="Glyco_hydro_43"/>
    <property type="match status" value="1"/>
</dbReference>
<keyword evidence="6" id="KW-1185">Reference proteome</keyword>
<dbReference type="GO" id="GO:0005975">
    <property type="term" value="P:carbohydrate metabolic process"/>
    <property type="evidence" value="ECO:0007669"/>
    <property type="project" value="InterPro"/>
</dbReference>
<dbReference type="GO" id="GO:0004553">
    <property type="term" value="F:hydrolase activity, hydrolyzing O-glycosyl compounds"/>
    <property type="evidence" value="ECO:0007669"/>
    <property type="project" value="InterPro"/>
</dbReference>
<evidence type="ECO:0000313" key="6">
    <source>
        <dbReference type="Proteomes" id="UP000093501"/>
    </source>
</evidence>
<dbReference type="PANTHER" id="PTHR42812:SF12">
    <property type="entry name" value="BETA-XYLOSIDASE-RELATED"/>
    <property type="match status" value="1"/>
</dbReference>
<evidence type="ECO:0000256" key="3">
    <source>
        <dbReference type="ARBA" id="ARBA00023295"/>
    </source>
</evidence>
<dbReference type="Proteomes" id="UP000093501">
    <property type="component" value="Unassembled WGS sequence"/>
</dbReference>
<reference evidence="6" key="1">
    <citation type="submission" date="2016-07" db="EMBL/GenBank/DDBJ databases">
        <authorList>
            <person name="Florea S."/>
            <person name="Webb J.S."/>
            <person name="Jaromczyk J."/>
            <person name="Schardl C.L."/>
        </authorList>
    </citation>
    <scope>NUCLEOTIDE SEQUENCE [LARGE SCALE GENOMIC DNA]</scope>
    <source>
        <strain evidence="6">IPBSL-7</strain>
    </source>
</reference>
<dbReference type="InterPro" id="IPR006710">
    <property type="entry name" value="Glyco_hydro_43"/>
</dbReference>
<dbReference type="AlphaFoldDB" id="A0A1C0AL11"/>
<dbReference type="EMBL" id="MBQD01000022">
    <property type="protein sequence ID" value="OCL33323.1"/>
    <property type="molecule type" value="Genomic_DNA"/>
</dbReference>
<dbReference type="PANTHER" id="PTHR42812">
    <property type="entry name" value="BETA-XYLOSIDASE"/>
    <property type="match status" value="1"/>
</dbReference>
<dbReference type="CDD" id="cd18617">
    <property type="entry name" value="GH43_XynB-like"/>
    <property type="match status" value="1"/>
</dbReference>
<accession>A0A1C0AL11</accession>
<evidence type="ECO:0000256" key="4">
    <source>
        <dbReference type="RuleBase" id="RU361187"/>
    </source>
</evidence>
<evidence type="ECO:0000256" key="2">
    <source>
        <dbReference type="ARBA" id="ARBA00022801"/>
    </source>
</evidence>
<evidence type="ECO:0000313" key="5">
    <source>
        <dbReference type="EMBL" id="OCL33323.1"/>
    </source>
</evidence>
<gene>
    <name evidence="5" type="ORF">BCR15_05720</name>
</gene>
<protein>
    <submittedName>
        <fullName evidence="5">Uncharacterized protein</fullName>
    </submittedName>
</protein>
<dbReference type="RefSeq" id="WP_068751889.1">
    <property type="nucleotide sequence ID" value="NZ_LR214441.1"/>
</dbReference>